<accession>A0AA38U4H1</accession>
<feature type="non-terminal residue" evidence="1">
    <location>
        <position position="1"/>
    </location>
</feature>
<sequence>EGFVNVLNKLTAAEKETWQREVAPIRSALYKTRQISFKIIYSTTDLLPKWREHIGKTKFKGQVLPRDVATRWNSTYDMLAAFLEMKEPVTAF</sequence>
<dbReference type="SUPFAM" id="SSF53098">
    <property type="entry name" value="Ribonuclease H-like"/>
    <property type="match status" value="1"/>
</dbReference>
<reference evidence="1" key="1">
    <citation type="submission" date="2022-08" db="EMBL/GenBank/DDBJ databases">
        <authorList>
            <consortium name="DOE Joint Genome Institute"/>
            <person name="Min B."/>
            <person name="Riley R."/>
            <person name="Sierra-Patev S."/>
            <person name="Naranjo-Ortiz M."/>
            <person name="Looney B."/>
            <person name="Konkel Z."/>
            <person name="Slot J.C."/>
            <person name="Sakamoto Y."/>
            <person name="Steenwyk J.L."/>
            <person name="Rokas A."/>
            <person name="Carro J."/>
            <person name="Camarero S."/>
            <person name="Ferreira P."/>
            <person name="Molpeceres G."/>
            <person name="Ruiz-Duenas F.J."/>
            <person name="Serrano A."/>
            <person name="Henrissat B."/>
            <person name="Drula E."/>
            <person name="Hughes K.W."/>
            <person name="Mata J.L."/>
            <person name="Ishikawa N.K."/>
            <person name="Vargas-Isla R."/>
            <person name="Ushijima S."/>
            <person name="Smith C.A."/>
            <person name="Ahrendt S."/>
            <person name="Andreopoulos W."/>
            <person name="He G."/>
            <person name="Labutti K."/>
            <person name="Lipzen A."/>
            <person name="Ng V."/>
            <person name="Sandor L."/>
            <person name="Barry K."/>
            <person name="Martinez A.T."/>
            <person name="Xiao Y."/>
            <person name="Gibbons J.G."/>
            <person name="Terashima K."/>
            <person name="Hibbett D.S."/>
            <person name="Grigoriev I.V."/>
        </authorList>
    </citation>
    <scope>NUCLEOTIDE SEQUENCE</scope>
    <source>
        <strain evidence="1">TFB9207</strain>
    </source>
</reference>
<organism evidence="1 2">
    <name type="scientific">Lentinula raphanica</name>
    <dbReference type="NCBI Taxonomy" id="153919"/>
    <lineage>
        <taxon>Eukaryota</taxon>
        <taxon>Fungi</taxon>
        <taxon>Dikarya</taxon>
        <taxon>Basidiomycota</taxon>
        <taxon>Agaricomycotina</taxon>
        <taxon>Agaricomycetes</taxon>
        <taxon>Agaricomycetidae</taxon>
        <taxon>Agaricales</taxon>
        <taxon>Marasmiineae</taxon>
        <taxon>Omphalotaceae</taxon>
        <taxon>Lentinula</taxon>
    </lineage>
</organism>
<dbReference type="AlphaFoldDB" id="A0AA38U4H1"/>
<name>A0AA38U4H1_9AGAR</name>
<dbReference type="InterPro" id="IPR012337">
    <property type="entry name" value="RNaseH-like_sf"/>
</dbReference>
<dbReference type="EMBL" id="MU807045">
    <property type="protein sequence ID" value="KAJ3832199.1"/>
    <property type="molecule type" value="Genomic_DNA"/>
</dbReference>
<evidence type="ECO:0000313" key="1">
    <source>
        <dbReference type="EMBL" id="KAJ3832199.1"/>
    </source>
</evidence>
<keyword evidence="2" id="KW-1185">Reference proteome</keyword>
<comment type="caution">
    <text evidence="1">The sequence shown here is derived from an EMBL/GenBank/DDBJ whole genome shotgun (WGS) entry which is preliminary data.</text>
</comment>
<evidence type="ECO:0000313" key="2">
    <source>
        <dbReference type="Proteomes" id="UP001163846"/>
    </source>
</evidence>
<proteinExistence type="predicted"/>
<feature type="non-terminal residue" evidence="1">
    <location>
        <position position="92"/>
    </location>
</feature>
<dbReference type="Proteomes" id="UP001163846">
    <property type="component" value="Unassembled WGS sequence"/>
</dbReference>
<gene>
    <name evidence="1" type="ORF">F5878DRAFT_500027</name>
</gene>
<protein>
    <submittedName>
        <fullName evidence="1">Uncharacterized protein</fullName>
    </submittedName>
</protein>